<accession>A0ABR8TKL4</accession>
<proteinExistence type="predicted"/>
<name>A0ABR8TKL4_9PSED</name>
<dbReference type="EMBL" id="JACSQG010000001">
    <property type="protein sequence ID" value="MBD7976312.1"/>
    <property type="molecule type" value="Genomic_DNA"/>
</dbReference>
<keyword evidence="1" id="KW-0732">Signal</keyword>
<feature type="signal peptide" evidence="1">
    <location>
        <begin position="1"/>
        <end position="22"/>
    </location>
</feature>
<comment type="caution">
    <text evidence="2">The sequence shown here is derived from an EMBL/GenBank/DDBJ whole genome shotgun (WGS) entry which is preliminary data.</text>
</comment>
<evidence type="ECO:0000313" key="2">
    <source>
        <dbReference type="EMBL" id="MBD7976312.1"/>
    </source>
</evidence>
<evidence type="ECO:0000256" key="1">
    <source>
        <dbReference type="SAM" id="SignalP"/>
    </source>
</evidence>
<dbReference type="RefSeq" id="WP_251835068.1">
    <property type="nucleotide sequence ID" value="NZ_JACSQG010000001.1"/>
</dbReference>
<sequence length="188" mass="19982">MNTRLASVFLTAAMTAAAPVVADDIKDALQEALQAYEQGDMALAKENLGYATQLLNQRGADHLAQVLPPPLSGWEGDEAETSAGTTAFFGGGVQASRTYRKNDQQVQVEIIGDSPLMSQMMMVMANPALAGSMGKMIKVGKQRGILDSNGKILVIINNRFMVSVDGDAEATDKLAYAEAIDFNALQAL</sequence>
<gene>
    <name evidence="2" type="ORF">H9642_03825</name>
</gene>
<reference evidence="2 3" key="1">
    <citation type="submission" date="2020-08" db="EMBL/GenBank/DDBJ databases">
        <title>A Genomic Blueprint of the Chicken Gut Microbiome.</title>
        <authorList>
            <person name="Gilroy R."/>
            <person name="Ravi A."/>
            <person name="Getino M."/>
            <person name="Pursley I."/>
            <person name="Horton D.L."/>
            <person name="Alikhan N.-F."/>
            <person name="Baker D."/>
            <person name="Gharbi K."/>
            <person name="Hall N."/>
            <person name="Watson M."/>
            <person name="Adriaenssens E.M."/>
            <person name="Foster-Nyarko E."/>
            <person name="Jarju S."/>
            <person name="Secka A."/>
            <person name="Antonio M."/>
            <person name="Oren A."/>
            <person name="Chaudhuri R."/>
            <person name="La Ragione R.M."/>
            <person name="Hildebrand F."/>
            <person name="Pallen M.J."/>
        </authorList>
    </citation>
    <scope>NUCLEOTIDE SEQUENCE [LARGE SCALE GENOMIC DNA]</scope>
    <source>
        <strain evidence="2 3">Sa2CUA2</strain>
    </source>
</reference>
<feature type="chain" id="PRO_5047524503" evidence="1">
    <location>
        <begin position="23"/>
        <end position="188"/>
    </location>
</feature>
<protein>
    <submittedName>
        <fullName evidence="2">Uncharacterized protein</fullName>
    </submittedName>
</protein>
<keyword evidence="3" id="KW-1185">Reference proteome</keyword>
<dbReference type="Proteomes" id="UP000611945">
    <property type="component" value="Unassembled WGS sequence"/>
</dbReference>
<organism evidence="2 3">
    <name type="scientific">Serpens gallinarum</name>
    <dbReference type="NCBI Taxonomy" id="2763075"/>
    <lineage>
        <taxon>Bacteria</taxon>
        <taxon>Pseudomonadati</taxon>
        <taxon>Pseudomonadota</taxon>
        <taxon>Gammaproteobacteria</taxon>
        <taxon>Pseudomonadales</taxon>
        <taxon>Pseudomonadaceae</taxon>
        <taxon>Pseudomonas</taxon>
    </lineage>
</organism>
<evidence type="ECO:0000313" key="3">
    <source>
        <dbReference type="Proteomes" id="UP000611945"/>
    </source>
</evidence>